<evidence type="ECO:0000256" key="1">
    <source>
        <dbReference type="ARBA" id="ARBA00022741"/>
    </source>
</evidence>
<evidence type="ECO:0000313" key="6">
    <source>
        <dbReference type="EMBL" id="KAF7435994.1"/>
    </source>
</evidence>
<feature type="compositionally biased region" description="Basic residues" evidence="4">
    <location>
        <begin position="1130"/>
        <end position="1158"/>
    </location>
</feature>
<dbReference type="PANTHER" id="PTHR10799">
    <property type="entry name" value="SNF2/RAD54 HELICASE FAMILY"/>
    <property type="match status" value="1"/>
</dbReference>
<feature type="domain" description="Helicase C-terminal" evidence="5">
    <location>
        <begin position="884"/>
        <end position="1037"/>
    </location>
</feature>
<dbReference type="Proteomes" id="UP000623687">
    <property type="component" value="Unassembled WGS sequence"/>
</dbReference>
<evidence type="ECO:0000313" key="7">
    <source>
        <dbReference type="Proteomes" id="UP000623687"/>
    </source>
</evidence>
<dbReference type="EMBL" id="JACETU010000002">
    <property type="protein sequence ID" value="KAF7435994.1"/>
    <property type="molecule type" value="Genomic_DNA"/>
</dbReference>
<dbReference type="InterPro" id="IPR027417">
    <property type="entry name" value="P-loop_NTPase"/>
</dbReference>
<sequence>MPSSRYSATFLAMLTTKFHRPVKGAEASCMIEDKTVLRQLGLPTLMTDKFKPPDLSFTQVQLLKLFIEVVMKRPDNEKIKFILHGEDFTAEREVYSTWFRDRLAGRINALVETAMHESGYHPQVLLATQESDDFPLTNLLVSTCLVPVAIEMFGDVVMSGDVLIDNAIAGNFKTLLVHNVSRMSKAHVRAKATIDKKVEVMHKALKAVDEAGEQGASLASIRAAMQASKDVERLAAWYPNMQLEAEENIVRLKEAVRSALKRPKNDFDAPVRSRKPKANQKMEVARTKGRKIMISQAEMANELEVARTMQAIATHLEHSGDIENCPTEAERHAYVKFLEEGDLGVEVMSKKSFEVLAALLSFPGGRPGNWNAYVREDGVTAWHLGLTPSNPSVTRRGPSQTDVEITLDMFATGGPGFKPISLLWHQLVGVASILSTMFFGERVTYAPMPGVLLADGVGVGKTAQVMATIAFLQQVELIETVDEVRDRVGRPPLIRNMPWFMGITDSVPNEPHLIVVPLSLVAQWADELYRFFSRGAIDIFQLPTSFAALETFFSDPEGAWQQSKQKMVNRVVICAHSTFQMMAGEVFNMKKAKGAYLDCQRQFLSEDVNKLIFGVQWCTAWIDEAHLFRGPTRGLFGACQLHQCARVTHVLTATPLFTKIQDIINMGRICNHDEFVLSKGQLLEREFNRNIRAAKREMKDQEPDAGQSIGVRMLYGEEVEDDDGGIAVRSAQYGAVKVVQGKFMPNLIRRTLMSVDLDGKPLNTKMPPITEHTLTFKLSDREMVNLGLLVDELESAESGVPAIFSRESFFLPYRCGIGFWKATNEDWPVFDLAGNSKLGHYDDISSTKLDLIARIVLHLLSHDHIEHPTLVDGQVVFPAPPPLVFGQRAPQKRKILIYHEFSMMATTIETVFRMKGFGVLVLNGLLKKDERERVIQSFVHSDAPEHRVLLFSSVGAVGLNLTCADTVIMLDTIWSQVGTEQIIGRSARLTQENAVHVYHLLALGTTDVIMARMARQKGEMLKTLLSKEKNEKLEAVFYGRSNKNAEQDSEPEDDDDDSGKKKKAKPPPKTRTARGAAKNAALKSISRSVTPSTSRASQTPGVETEGDAIGREAPVVNDESRDDAAEAGKGKSKAKAKPPAKPKAAAKPRPKPKAKGRVKSAAEVNDDDDAGPSEPPTAEGSVPNDPKDAAGPSRPPTVGASTPNEMGNTAGPSRPPTAGASTPNEPSHAAGPSWPPAVGGGIPNQPSSHSSTAQSSGSIARPSGQPAVATGAMDIDPPAGQTTTDDAGAAPPSQQAVLLMGPGNAGPTAGMQGRSPAGWIATQPATQRTPLVSPSQREFVEIEDALRRPSSPPTGTEDAPMDIDDWEEPKSRKRSSKSKRSKARHVDSPGFRPPWTQADPTTPPRAGSKHKPHSSPEKSPRTEKRQAKMARRDAERRRLPGTDSEDDLDIGAIARIKQEGEPSRVSSVDKQSETRGPRAHRRPTAVPDDGEDFTSLIADLSDLSGSDQQSSSDEDPLAAKRVHMSQSATAQPREHVPKVNLPPPRPPRGRGGGGRARGRK</sequence>
<dbReference type="InterPro" id="IPR001650">
    <property type="entry name" value="Helicase_C-like"/>
</dbReference>
<dbReference type="InterPro" id="IPR000330">
    <property type="entry name" value="SNF2_N"/>
</dbReference>
<dbReference type="SUPFAM" id="SSF52540">
    <property type="entry name" value="P-loop containing nucleoside triphosphate hydrolases"/>
    <property type="match status" value="2"/>
</dbReference>
<dbReference type="Pfam" id="PF00271">
    <property type="entry name" value="Helicase_C"/>
    <property type="match status" value="1"/>
</dbReference>
<feature type="compositionally biased region" description="Basic and acidic residues" evidence="4">
    <location>
        <begin position="1118"/>
        <end position="1129"/>
    </location>
</feature>
<keyword evidence="7" id="KW-1185">Reference proteome</keyword>
<feature type="compositionally biased region" description="Basic and acidic residues" evidence="4">
    <location>
        <begin position="1414"/>
        <end position="1440"/>
    </location>
</feature>
<dbReference type="GO" id="GO:0016787">
    <property type="term" value="F:hydrolase activity"/>
    <property type="evidence" value="ECO:0007669"/>
    <property type="project" value="UniProtKB-KW"/>
</dbReference>
<dbReference type="Pfam" id="PF00176">
    <property type="entry name" value="SNF2-rel_dom"/>
    <property type="match status" value="1"/>
</dbReference>
<feature type="compositionally biased region" description="Basic residues" evidence="4">
    <location>
        <begin position="1371"/>
        <end position="1383"/>
    </location>
</feature>
<reference evidence="6" key="1">
    <citation type="submission" date="2019-07" db="EMBL/GenBank/DDBJ databases">
        <authorList>
            <person name="Palmer J.M."/>
        </authorList>
    </citation>
    <scope>NUCLEOTIDE SEQUENCE</scope>
    <source>
        <strain evidence="6">PC9</strain>
    </source>
</reference>
<keyword evidence="3" id="KW-0067">ATP-binding</keyword>
<dbReference type="PROSITE" id="PS51194">
    <property type="entry name" value="HELICASE_CTER"/>
    <property type="match status" value="1"/>
</dbReference>
<name>A0A8H7DTA8_PLEOS</name>
<keyword evidence="2" id="KW-0378">Hydrolase</keyword>
<dbReference type="OrthoDB" id="3270319at2759"/>
<feature type="compositionally biased region" description="Polar residues" evidence="4">
    <location>
        <begin position="1199"/>
        <end position="1211"/>
    </location>
</feature>
<evidence type="ECO:0000259" key="5">
    <source>
        <dbReference type="PROSITE" id="PS51194"/>
    </source>
</evidence>
<dbReference type="InterPro" id="IPR049730">
    <property type="entry name" value="SNF2/RAD54-like_C"/>
</dbReference>
<evidence type="ECO:0000256" key="3">
    <source>
        <dbReference type="ARBA" id="ARBA00022840"/>
    </source>
</evidence>
<feature type="region of interest" description="Disordered" evidence="4">
    <location>
        <begin position="1038"/>
        <end position="1560"/>
    </location>
</feature>
<feature type="compositionally biased region" description="Acidic residues" evidence="4">
    <location>
        <begin position="1047"/>
        <end position="1057"/>
    </location>
</feature>
<gene>
    <name evidence="6" type="ORF">PC9H_002820</name>
</gene>
<feature type="compositionally biased region" description="Basic residues" evidence="4">
    <location>
        <begin position="1060"/>
        <end position="1072"/>
    </location>
</feature>
<keyword evidence="1" id="KW-0547">Nucleotide-binding</keyword>
<feature type="compositionally biased region" description="Low complexity" evidence="4">
    <location>
        <begin position="1247"/>
        <end position="1258"/>
    </location>
</feature>
<dbReference type="Gene3D" id="3.40.50.10810">
    <property type="entry name" value="Tandem AAA-ATPase domain"/>
    <property type="match status" value="1"/>
</dbReference>
<organism evidence="6 7">
    <name type="scientific">Pleurotus ostreatus</name>
    <name type="common">Oyster mushroom</name>
    <name type="synonym">White-rot fungus</name>
    <dbReference type="NCBI Taxonomy" id="5322"/>
    <lineage>
        <taxon>Eukaryota</taxon>
        <taxon>Fungi</taxon>
        <taxon>Dikarya</taxon>
        <taxon>Basidiomycota</taxon>
        <taxon>Agaricomycotina</taxon>
        <taxon>Agaricomycetes</taxon>
        <taxon>Agaricomycetidae</taxon>
        <taxon>Agaricales</taxon>
        <taxon>Pleurotineae</taxon>
        <taxon>Pleurotaceae</taxon>
        <taxon>Pleurotus</taxon>
    </lineage>
</organism>
<evidence type="ECO:0000256" key="4">
    <source>
        <dbReference type="SAM" id="MobiDB-lite"/>
    </source>
</evidence>
<dbReference type="RefSeq" id="XP_036633893.1">
    <property type="nucleotide sequence ID" value="XM_036772420.1"/>
</dbReference>
<feature type="compositionally biased region" description="Gly residues" evidence="4">
    <location>
        <begin position="1549"/>
        <end position="1560"/>
    </location>
</feature>
<dbReference type="SMART" id="SM00490">
    <property type="entry name" value="HELICc"/>
    <property type="match status" value="1"/>
</dbReference>
<dbReference type="GO" id="GO:0005524">
    <property type="term" value="F:ATP binding"/>
    <property type="evidence" value="ECO:0007669"/>
    <property type="project" value="InterPro"/>
</dbReference>
<dbReference type="CDD" id="cd18793">
    <property type="entry name" value="SF2_C_SNF"/>
    <property type="match status" value="1"/>
</dbReference>
<feature type="compositionally biased region" description="Low complexity" evidence="4">
    <location>
        <begin position="1499"/>
        <end position="1511"/>
    </location>
</feature>
<feature type="compositionally biased region" description="Polar residues" evidence="4">
    <location>
        <begin position="1085"/>
        <end position="1101"/>
    </location>
</feature>
<feature type="compositionally biased region" description="Polar residues" evidence="4">
    <location>
        <begin position="1323"/>
        <end position="1336"/>
    </location>
</feature>
<protein>
    <recommendedName>
        <fullName evidence="5">Helicase C-terminal domain-containing protein</fullName>
    </recommendedName>
</protein>
<feature type="compositionally biased region" description="Low complexity" evidence="4">
    <location>
        <begin position="1278"/>
        <end position="1292"/>
    </location>
</feature>
<dbReference type="InterPro" id="IPR038718">
    <property type="entry name" value="SNF2-like_sf"/>
</dbReference>
<proteinExistence type="predicted"/>
<dbReference type="GeneID" id="59372638"/>
<feature type="compositionally biased region" description="Basic and acidic residues" evidence="4">
    <location>
        <begin position="1338"/>
        <end position="1347"/>
    </location>
</feature>
<comment type="caution">
    <text evidence="6">The sequence shown here is derived from an EMBL/GenBank/DDBJ whole genome shotgun (WGS) entry which is preliminary data.</text>
</comment>
<evidence type="ECO:0000256" key="2">
    <source>
        <dbReference type="ARBA" id="ARBA00022801"/>
    </source>
</evidence>
<accession>A0A8H7DTA8</accession>
<dbReference type="Gene3D" id="3.40.50.300">
    <property type="entry name" value="P-loop containing nucleotide triphosphate hydrolases"/>
    <property type="match status" value="1"/>
</dbReference>
<dbReference type="VEuPathDB" id="FungiDB:PC9H_002820"/>